<proteinExistence type="predicted"/>
<feature type="signal peptide" evidence="1">
    <location>
        <begin position="1"/>
        <end position="24"/>
    </location>
</feature>
<dbReference type="Pfam" id="PF13462">
    <property type="entry name" value="Thioredoxin_4"/>
    <property type="match status" value="1"/>
</dbReference>
<dbReference type="EMBL" id="JAGGNH010000009">
    <property type="protein sequence ID" value="KAJ0964053.1"/>
    <property type="molecule type" value="Genomic_DNA"/>
</dbReference>
<keyword evidence="4" id="KW-1185">Reference proteome</keyword>
<evidence type="ECO:0000313" key="3">
    <source>
        <dbReference type="EMBL" id="KAJ0964053.1"/>
    </source>
</evidence>
<dbReference type="InterPro" id="IPR012336">
    <property type="entry name" value="Thioredoxin-like_fold"/>
</dbReference>
<feature type="chain" id="PRO_5038824862" description="Thioredoxin-like fold domain-containing protein" evidence="1">
    <location>
        <begin position="25"/>
        <end position="231"/>
    </location>
</feature>
<evidence type="ECO:0000313" key="4">
    <source>
        <dbReference type="Proteomes" id="UP001085076"/>
    </source>
</evidence>
<feature type="domain" description="Thioredoxin-like fold" evidence="2">
    <location>
        <begin position="47"/>
        <end position="213"/>
    </location>
</feature>
<dbReference type="Gene3D" id="3.40.30.10">
    <property type="entry name" value="Glutaredoxin"/>
    <property type="match status" value="1"/>
</dbReference>
<gene>
    <name evidence="3" type="ORF">J5N97_029175</name>
</gene>
<accession>A0A9D5H5K9</accession>
<comment type="caution">
    <text evidence="3">The sequence shown here is derived from an EMBL/GenBank/DDBJ whole genome shotgun (WGS) entry which is preliminary data.</text>
</comment>
<dbReference type="AlphaFoldDB" id="A0A9D5H5K9"/>
<keyword evidence="1" id="KW-0732">Signal</keyword>
<dbReference type="PANTHER" id="PTHR33875:SF2">
    <property type="entry name" value="ACR183CP"/>
    <property type="match status" value="1"/>
</dbReference>
<evidence type="ECO:0000259" key="2">
    <source>
        <dbReference type="Pfam" id="PF13462"/>
    </source>
</evidence>
<sequence length="231" mass="25277">MGKSIGLALILFLSSPLCFLLSMAQAPIPAHYDGFAYGGASPWERSVLVEAFLDPMCSDSRDSWSPLMQTLEHYSPHMSLIVHPFPLPYHENAFVACRALHIANMLNASTTFPLLEFFFEHQERWSNKATQGTSKASIIDDITNLGSIIIGNSSISAFKSGFADSRTDSAARVSFRYGCSRGVAGAPYFFVNGFVVPGGGSPVNYSQWRKIIDPLLSDASENQGSSILYFE</sequence>
<dbReference type="SUPFAM" id="SSF52833">
    <property type="entry name" value="Thioredoxin-like"/>
    <property type="match status" value="1"/>
</dbReference>
<dbReference type="CDD" id="cd02972">
    <property type="entry name" value="DsbA_family"/>
    <property type="match status" value="1"/>
</dbReference>
<organism evidence="3 4">
    <name type="scientific">Dioscorea zingiberensis</name>
    <dbReference type="NCBI Taxonomy" id="325984"/>
    <lineage>
        <taxon>Eukaryota</taxon>
        <taxon>Viridiplantae</taxon>
        <taxon>Streptophyta</taxon>
        <taxon>Embryophyta</taxon>
        <taxon>Tracheophyta</taxon>
        <taxon>Spermatophyta</taxon>
        <taxon>Magnoliopsida</taxon>
        <taxon>Liliopsida</taxon>
        <taxon>Dioscoreales</taxon>
        <taxon>Dioscoreaceae</taxon>
        <taxon>Dioscorea</taxon>
    </lineage>
</organism>
<reference evidence="3" key="1">
    <citation type="submission" date="2021-03" db="EMBL/GenBank/DDBJ databases">
        <authorList>
            <person name="Li Z."/>
            <person name="Yang C."/>
        </authorList>
    </citation>
    <scope>NUCLEOTIDE SEQUENCE</scope>
    <source>
        <strain evidence="3">Dzin_1.0</strain>
        <tissue evidence="3">Leaf</tissue>
    </source>
</reference>
<dbReference type="OrthoDB" id="37297at2759"/>
<dbReference type="InterPro" id="IPR036249">
    <property type="entry name" value="Thioredoxin-like_sf"/>
</dbReference>
<evidence type="ECO:0000256" key="1">
    <source>
        <dbReference type="SAM" id="SignalP"/>
    </source>
</evidence>
<protein>
    <recommendedName>
        <fullName evidence="2">Thioredoxin-like fold domain-containing protein</fullName>
    </recommendedName>
</protein>
<dbReference type="Proteomes" id="UP001085076">
    <property type="component" value="Miscellaneous, Linkage group lg09"/>
</dbReference>
<name>A0A9D5H5K9_9LILI</name>
<reference evidence="3" key="2">
    <citation type="journal article" date="2022" name="Hortic Res">
        <title>The genome of Dioscorea zingiberensis sheds light on the biosynthesis, origin and evolution of the medicinally important diosgenin saponins.</title>
        <authorList>
            <person name="Li Y."/>
            <person name="Tan C."/>
            <person name="Li Z."/>
            <person name="Guo J."/>
            <person name="Li S."/>
            <person name="Chen X."/>
            <person name="Wang C."/>
            <person name="Dai X."/>
            <person name="Yang H."/>
            <person name="Song W."/>
            <person name="Hou L."/>
            <person name="Xu J."/>
            <person name="Tong Z."/>
            <person name="Xu A."/>
            <person name="Yuan X."/>
            <person name="Wang W."/>
            <person name="Yang Q."/>
            <person name="Chen L."/>
            <person name="Sun Z."/>
            <person name="Wang K."/>
            <person name="Pan B."/>
            <person name="Chen J."/>
            <person name="Bao Y."/>
            <person name="Liu F."/>
            <person name="Qi X."/>
            <person name="Gang D.R."/>
            <person name="Wen J."/>
            <person name="Li J."/>
        </authorList>
    </citation>
    <scope>NUCLEOTIDE SEQUENCE</scope>
    <source>
        <strain evidence="3">Dzin_1.0</strain>
    </source>
</reference>
<dbReference type="PANTHER" id="PTHR33875">
    <property type="entry name" value="OS09G0542200 PROTEIN"/>
    <property type="match status" value="1"/>
</dbReference>